<dbReference type="PROSITE" id="PS51042">
    <property type="entry name" value="CUT"/>
    <property type="match status" value="2"/>
</dbReference>
<dbReference type="InterPro" id="IPR032355">
    <property type="entry name" value="CUTL"/>
</dbReference>
<evidence type="ECO:0000256" key="6">
    <source>
        <dbReference type="ARBA" id="ARBA00023155"/>
    </source>
</evidence>
<evidence type="ECO:0000256" key="8">
    <source>
        <dbReference type="ARBA" id="ARBA00023242"/>
    </source>
</evidence>
<feature type="compositionally biased region" description="Basic and acidic residues" evidence="9">
    <location>
        <begin position="732"/>
        <end position="743"/>
    </location>
</feature>
<dbReference type="GO" id="GO:0000978">
    <property type="term" value="F:RNA polymerase II cis-regulatory region sequence-specific DNA binding"/>
    <property type="evidence" value="ECO:0007669"/>
    <property type="project" value="TreeGrafter"/>
</dbReference>
<protein>
    <submittedName>
        <fullName evidence="14">DNA-binding protein SATB1-like</fullName>
    </submittedName>
</protein>
<dbReference type="FunFam" id="1.10.260.40:FF:000003">
    <property type="entry name" value="DNA-binding protein SATB"/>
    <property type="match status" value="2"/>
</dbReference>
<dbReference type="Gene3D" id="1.10.260.70">
    <property type="entry name" value="SATB, CULT domain"/>
    <property type="match status" value="1"/>
</dbReference>
<feature type="domain" description="CUTL" evidence="12">
    <location>
        <begin position="186"/>
        <end position="259"/>
    </location>
</feature>
<dbReference type="PANTHER" id="PTHR15116:SF14">
    <property type="entry name" value="DNA-BINDING PROTEIN SATB1"/>
    <property type="match status" value="1"/>
</dbReference>
<keyword evidence="7" id="KW-0804">Transcription</keyword>
<keyword evidence="5" id="KW-0238">DNA-binding</keyword>
<dbReference type="Pfam" id="PF02376">
    <property type="entry name" value="CUT"/>
    <property type="match status" value="2"/>
</dbReference>
<dbReference type="Proteomes" id="UP000808372">
    <property type="component" value="Chromosome 32"/>
</dbReference>
<dbReference type="SUPFAM" id="SSF47413">
    <property type="entry name" value="lambda repressor-like DNA-binding domains"/>
    <property type="match status" value="2"/>
</dbReference>
<evidence type="ECO:0000256" key="7">
    <source>
        <dbReference type="ARBA" id="ARBA00023163"/>
    </source>
</evidence>
<dbReference type="SMART" id="SM01109">
    <property type="entry name" value="CUT"/>
    <property type="match status" value="2"/>
</dbReference>
<dbReference type="KEGG" id="snh:120027083"/>
<feature type="domain" description="CUT" evidence="10">
    <location>
        <begin position="550"/>
        <end position="637"/>
    </location>
</feature>
<dbReference type="GeneID" id="120027083"/>
<feature type="region of interest" description="Disordered" evidence="9">
    <location>
        <begin position="1"/>
        <end position="76"/>
    </location>
</feature>
<evidence type="ECO:0000256" key="4">
    <source>
        <dbReference type="ARBA" id="ARBA00023015"/>
    </source>
</evidence>
<dbReference type="FunFam" id="1.10.260.70:FF:000001">
    <property type="entry name" value="DNA-binding protein SATB"/>
    <property type="match status" value="1"/>
</dbReference>
<keyword evidence="3" id="KW-0832">Ubl conjugation</keyword>
<dbReference type="PROSITE" id="PS51982">
    <property type="entry name" value="CMP"/>
    <property type="match status" value="1"/>
</dbReference>
<dbReference type="Gene3D" id="1.10.260.40">
    <property type="entry name" value="lambda repressor-like DNA-binding domains"/>
    <property type="match status" value="2"/>
</dbReference>
<feature type="compositionally biased region" description="Acidic residues" evidence="9">
    <location>
        <begin position="877"/>
        <end position="887"/>
    </location>
</feature>
<dbReference type="Gene3D" id="3.10.20.710">
    <property type="entry name" value="SATB, ubiquitin-like oligomerisation domain"/>
    <property type="match status" value="1"/>
</dbReference>
<feature type="region of interest" description="Disordered" evidence="9">
    <location>
        <begin position="665"/>
        <end position="766"/>
    </location>
</feature>
<keyword evidence="2" id="KW-0677">Repeat</keyword>
<feature type="domain" description="CUT" evidence="10">
    <location>
        <begin position="403"/>
        <end position="490"/>
    </location>
</feature>
<evidence type="ECO:0000256" key="2">
    <source>
        <dbReference type="ARBA" id="ARBA00022737"/>
    </source>
</evidence>
<evidence type="ECO:0000259" key="10">
    <source>
        <dbReference type="PROSITE" id="PS51042"/>
    </source>
</evidence>
<feature type="region of interest" description="Disordered" evidence="9">
    <location>
        <begin position="852"/>
        <end position="954"/>
    </location>
</feature>
<feature type="compositionally biased region" description="Pro residues" evidence="9">
    <location>
        <begin position="60"/>
        <end position="71"/>
    </location>
</feature>
<dbReference type="RefSeq" id="XP_038827849.1">
    <property type="nucleotide sequence ID" value="XM_038971921.1"/>
</dbReference>
<accession>A0A8U0TU89</accession>
<reference evidence="14" key="1">
    <citation type="submission" date="2025-08" db="UniProtKB">
        <authorList>
            <consortium name="RefSeq"/>
        </authorList>
    </citation>
    <scope>IDENTIFICATION</scope>
    <source>
        <tissue evidence="14">White muscle</tissue>
    </source>
</reference>
<keyword evidence="8" id="KW-0539">Nucleus</keyword>
<dbReference type="InterPro" id="IPR003350">
    <property type="entry name" value="CUT_dom"/>
</dbReference>
<dbReference type="InterPro" id="IPR039673">
    <property type="entry name" value="SATB1/SATB2"/>
</dbReference>
<feature type="compositionally biased region" description="Acidic residues" evidence="9">
    <location>
        <begin position="898"/>
        <end position="913"/>
    </location>
</feature>
<dbReference type="GO" id="GO:0005634">
    <property type="term" value="C:nucleus"/>
    <property type="evidence" value="ECO:0007669"/>
    <property type="project" value="UniProtKB-SubCell"/>
</dbReference>
<feature type="domain" description="CMP" evidence="11">
    <location>
        <begin position="79"/>
        <end position="183"/>
    </location>
</feature>
<gene>
    <name evidence="14" type="primary">LOC120027083</name>
</gene>
<keyword evidence="13" id="KW-1185">Reference proteome</keyword>
<dbReference type="InterPro" id="IPR038224">
    <property type="entry name" value="SATB_ULD_sf"/>
</dbReference>
<evidence type="ECO:0000259" key="12">
    <source>
        <dbReference type="PROSITE" id="PS51983"/>
    </source>
</evidence>
<evidence type="ECO:0000256" key="5">
    <source>
        <dbReference type="ARBA" id="ARBA00023125"/>
    </source>
</evidence>
<organism evidence="13 14">
    <name type="scientific">Salvelinus namaycush</name>
    <name type="common">Lake trout</name>
    <name type="synonym">Salmo namaycush</name>
    <dbReference type="NCBI Taxonomy" id="8040"/>
    <lineage>
        <taxon>Eukaryota</taxon>
        <taxon>Metazoa</taxon>
        <taxon>Chordata</taxon>
        <taxon>Craniata</taxon>
        <taxon>Vertebrata</taxon>
        <taxon>Euteleostomi</taxon>
        <taxon>Actinopterygii</taxon>
        <taxon>Neopterygii</taxon>
        <taxon>Teleostei</taxon>
        <taxon>Protacanthopterygii</taxon>
        <taxon>Salmoniformes</taxon>
        <taxon>Salmonidae</taxon>
        <taxon>Salmoninae</taxon>
        <taxon>Salvelinus</taxon>
    </lineage>
</organism>
<evidence type="ECO:0000313" key="14">
    <source>
        <dbReference type="RefSeq" id="XP_038827849.1"/>
    </source>
</evidence>
<feature type="region of interest" description="Disordered" evidence="9">
    <location>
        <begin position="267"/>
        <end position="300"/>
    </location>
</feature>
<dbReference type="FunFam" id="3.10.20.710:FF:000001">
    <property type="entry name" value="DNA-binding protein SATB"/>
    <property type="match status" value="1"/>
</dbReference>
<dbReference type="Pfam" id="PF16557">
    <property type="entry name" value="CUTL"/>
    <property type="match status" value="1"/>
</dbReference>
<sequence>MDHQQCDGGHVSESCDSPGNGDSWLPPAKLSRLEMNGGMGPSGPYQGRTRQGSPGTRAPTPAPIPTIPAPQPKNWHKRGSLLPVLCVVEHRENPVSAVEAERREEHAEFVLVRRDLLFNQLIEMALLALGYSHSSAAQAKGLIQVGRWNPVPLSCVTDAPDATVADMLQDLYHVTTLKIQLTSCPRLEELPPEQWSHSTVRNALKELLRDMNQSSLAKECPLSQSMISSIVNSTYYANVSATKCHEFGRWYKHFRKTKGIVEIDSFSDQSQPGSTHLTFTHQPNPGNTAKQADSSPLVFPHGGAAHISGRGCLAPSLRPPGLVTAPLSPQLVNPQQLVMAQFLNQQYAVTRMLSQQSLSVSVSTSPQQFLNHPSVGRPPTSLALAKALDPQPQAGPPGPGSGSQSQVCGPSDIYYEIYQWVREELKRAGISQAVFARVAFNRTQGLLSEILRKEEDPKSASQSLLVNLRSMQSFLQLPESDRDRIYQEERERSLTASTTITHSPNNTTPPCHTQTRKEEGNFVKAEDWHSRVSIGIPIARLSPVAVINRGVKSEGCVLNINSSIYEEIQQEMKRAKVSQAMFAKMAASKSQGWLCELLRWKEDPSPENRTLWENLCMIRRFLSLAQTERDAIYEQESNALQQHCTDRLIQLVNDNTLLQRHSPLPQQHHQRLLTPRSQQPLQPQAGPRLPPRQPSTASPAETEGGGGQLKTWLGGSKVDGRVEDITGLGNRSRAEGSNDKEGGEGGWSGDRQSNGEGNGGREGGEGFRVSQEAQGILQSFIQDVGLNPDEEAVHTLSAQLGLPKHTILSFFHCHHHSYTHQNHRQDYSEIHHNQLPSQNHRDQDLLFCIGAGPTQPDRTTGEKEEGGAVDPAGQIDGQEEEDMEGEEGGAVNPAGQIDGEEEEDMEGEEEIEWEGGKELDVSTQTNAVVTLKEEEQHDSNQSQPETTQPHDSDE</sequence>
<dbReference type="InterPro" id="IPR032392">
    <property type="entry name" value="ULD"/>
</dbReference>
<evidence type="ECO:0000259" key="11">
    <source>
        <dbReference type="PROSITE" id="PS51982"/>
    </source>
</evidence>
<keyword evidence="6" id="KW-0371">Homeobox</keyword>
<feature type="compositionally biased region" description="Polar residues" evidence="9">
    <location>
        <begin position="267"/>
        <end position="294"/>
    </location>
</feature>
<keyword evidence="4" id="KW-0805">Transcription regulation</keyword>
<dbReference type="PROSITE" id="PS51983">
    <property type="entry name" value="CUTL"/>
    <property type="match status" value="1"/>
</dbReference>
<evidence type="ECO:0000313" key="13">
    <source>
        <dbReference type="Proteomes" id="UP000808372"/>
    </source>
</evidence>
<dbReference type="CDD" id="cd11585">
    <property type="entry name" value="SATB1_N"/>
    <property type="match status" value="1"/>
</dbReference>
<dbReference type="GO" id="GO:0000981">
    <property type="term" value="F:DNA-binding transcription factor activity, RNA polymerase II-specific"/>
    <property type="evidence" value="ECO:0007669"/>
    <property type="project" value="TreeGrafter"/>
</dbReference>
<dbReference type="GO" id="GO:0006338">
    <property type="term" value="P:chromatin remodeling"/>
    <property type="evidence" value="ECO:0007669"/>
    <property type="project" value="InterPro"/>
</dbReference>
<dbReference type="InterPro" id="IPR038216">
    <property type="entry name" value="SATB_CUTL_sf"/>
</dbReference>
<comment type="subcellular location">
    <subcellularLocation>
        <location evidence="1">Nucleus</location>
    </subcellularLocation>
</comment>
<proteinExistence type="predicted"/>
<evidence type="ECO:0000256" key="3">
    <source>
        <dbReference type="ARBA" id="ARBA00022843"/>
    </source>
</evidence>
<dbReference type="PANTHER" id="PTHR15116">
    <property type="entry name" value="DNA-BINDING PROTEIN SATB FAMILY MEMBER"/>
    <property type="match status" value="1"/>
</dbReference>
<dbReference type="Gene3D" id="1.10.10.60">
    <property type="entry name" value="Homeodomain-like"/>
    <property type="match status" value="1"/>
</dbReference>
<dbReference type="AlphaFoldDB" id="A0A8U0TU89"/>
<dbReference type="Pfam" id="PF16534">
    <property type="entry name" value="ULD"/>
    <property type="match status" value="1"/>
</dbReference>
<dbReference type="InterPro" id="IPR010982">
    <property type="entry name" value="Lambda_DNA-bd_dom_sf"/>
</dbReference>
<evidence type="ECO:0000256" key="1">
    <source>
        <dbReference type="ARBA" id="ARBA00004123"/>
    </source>
</evidence>
<feature type="region of interest" description="Disordered" evidence="9">
    <location>
        <begin position="388"/>
        <end position="407"/>
    </location>
</feature>
<evidence type="ECO:0000256" key="9">
    <source>
        <dbReference type="SAM" id="MobiDB-lite"/>
    </source>
</evidence>
<name>A0A8U0TU89_SALNM</name>